<dbReference type="InterPro" id="IPR053116">
    <property type="entry name" value="GATA-type_Znf_Regulator"/>
</dbReference>
<sequence length="383" mass="43386">MSQLSPAHSVGDSIELVTPSDSSIDSSLDHISKIENSLCHIQIPIQQEICFTTDRKPLANSSQYLDHIQKQPDQVSQHHPWWTLNNSSSLYQLLLSSTILRHDVYSAKRSARPKNDLITDHEEKKKIKISKLQNLIKSKSVSISERKHYIKVLHTLDPQAVPSLKPNKQYRRDNRNNKGQFKSGHPQFSHRSQILSMNSDSSIDLDSDRHSLSHYKGGSTARRFSSSSKKLSKLHKKPSSSSVNLQRRSTPSDDENRPPKQCASCGTKYSPAWRPSIEHGLMLCNSCGLRLKKTNQFCNICLYIPLKVELVGKRKDKIGVCKKCHHDHSQSDGIKKHKIMDGIMKHKQGDSLLCHSFGHKLQDDDHSNNHSETVSQLPSPEHV</sequence>
<feature type="compositionally biased region" description="Polar residues" evidence="2">
    <location>
        <begin position="189"/>
        <end position="204"/>
    </location>
</feature>
<dbReference type="Gene3D" id="3.30.50.10">
    <property type="entry name" value="Erythroid Transcription Factor GATA-1, subunit A"/>
    <property type="match status" value="1"/>
</dbReference>
<keyword evidence="1" id="KW-0863">Zinc-finger</keyword>
<dbReference type="Proteomes" id="UP000070444">
    <property type="component" value="Unassembled WGS sequence"/>
</dbReference>
<evidence type="ECO:0000313" key="4">
    <source>
        <dbReference type="EMBL" id="KXN68002.1"/>
    </source>
</evidence>
<evidence type="ECO:0000256" key="1">
    <source>
        <dbReference type="PROSITE-ProRule" id="PRU00094"/>
    </source>
</evidence>
<dbReference type="AlphaFoldDB" id="A0A137NZ41"/>
<organism evidence="4 5">
    <name type="scientific">Conidiobolus coronatus (strain ATCC 28846 / CBS 209.66 / NRRL 28638)</name>
    <name type="common">Delacroixia coronata</name>
    <dbReference type="NCBI Taxonomy" id="796925"/>
    <lineage>
        <taxon>Eukaryota</taxon>
        <taxon>Fungi</taxon>
        <taxon>Fungi incertae sedis</taxon>
        <taxon>Zoopagomycota</taxon>
        <taxon>Entomophthoromycotina</taxon>
        <taxon>Entomophthoromycetes</taxon>
        <taxon>Entomophthorales</taxon>
        <taxon>Ancylistaceae</taxon>
        <taxon>Conidiobolus</taxon>
    </lineage>
</organism>
<dbReference type="GO" id="GO:0005634">
    <property type="term" value="C:nucleus"/>
    <property type="evidence" value="ECO:0007669"/>
    <property type="project" value="TreeGrafter"/>
</dbReference>
<feature type="region of interest" description="Disordered" evidence="2">
    <location>
        <begin position="362"/>
        <end position="383"/>
    </location>
</feature>
<dbReference type="InterPro" id="IPR013088">
    <property type="entry name" value="Znf_NHR/GATA"/>
</dbReference>
<dbReference type="EMBL" id="KQ964600">
    <property type="protein sequence ID" value="KXN68002.1"/>
    <property type="molecule type" value="Genomic_DNA"/>
</dbReference>
<evidence type="ECO:0000256" key="2">
    <source>
        <dbReference type="SAM" id="MobiDB-lite"/>
    </source>
</evidence>
<dbReference type="CDD" id="cd00202">
    <property type="entry name" value="ZnF_GATA"/>
    <property type="match status" value="1"/>
</dbReference>
<dbReference type="InterPro" id="IPR000679">
    <property type="entry name" value="Znf_GATA"/>
</dbReference>
<accession>A0A137NZ41</accession>
<proteinExistence type="predicted"/>
<feature type="region of interest" description="Disordered" evidence="2">
    <location>
        <begin position="160"/>
        <end position="266"/>
    </location>
</feature>
<dbReference type="PROSITE" id="PS50114">
    <property type="entry name" value="GATA_ZN_FINGER_2"/>
    <property type="match status" value="1"/>
</dbReference>
<dbReference type="PANTHER" id="PTHR47341:SF1">
    <property type="entry name" value="GATA-TYPE ZINC FINGER PROTEIN 1"/>
    <property type="match status" value="1"/>
</dbReference>
<evidence type="ECO:0000259" key="3">
    <source>
        <dbReference type="PROSITE" id="PS50114"/>
    </source>
</evidence>
<dbReference type="SMART" id="SM00401">
    <property type="entry name" value="ZnF_GATA"/>
    <property type="match status" value="1"/>
</dbReference>
<dbReference type="GO" id="GO:0008270">
    <property type="term" value="F:zinc ion binding"/>
    <property type="evidence" value="ECO:0007669"/>
    <property type="project" value="UniProtKB-KW"/>
</dbReference>
<keyword evidence="1" id="KW-0862">Zinc</keyword>
<dbReference type="GO" id="GO:0006357">
    <property type="term" value="P:regulation of transcription by RNA polymerase II"/>
    <property type="evidence" value="ECO:0007669"/>
    <property type="project" value="TreeGrafter"/>
</dbReference>
<evidence type="ECO:0000313" key="5">
    <source>
        <dbReference type="Proteomes" id="UP000070444"/>
    </source>
</evidence>
<dbReference type="PANTHER" id="PTHR47341">
    <property type="entry name" value="GATA-TYPE ZINC FINGER PROTEIN 1"/>
    <property type="match status" value="1"/>
</dbReference>
<gene>
    <name evidence="4" type="ORF">CONCODRAFT_86679</name>
</gene>
<keyword evidence="1" id="KW-0479">Metal-binding</keyword>
<feature type="compositionally biased region" description="Polar residues" evidence="2">
    <location>
        <begin position="370"/>
        <end position="383"/>
    </location>
</feature>
<protein>
    <recommendedName>
        <fullName evidence="3">GATA-type domain-containing protein</fullName>
    </recommendedName>
</protein>
<keyword evidence="5" id="KW-1185">Reference proteome</keyword>
<feature type="domain" description="GATA-type" evidence="3">
    <location>
        <begin position="256"/>
        <end position="292"/>
    </location>
</feature>
<dbReference type="OrthoDB" id="2162994at2759"/>
<dbReference type="STRING" id="796925.A0A137NZ41"/>
<dbReference type="Pfam" id="PF00320">
    <property type="entry name" value="GATA"/>
    <property type="match status" value="1"/>
</dbReference>
<dbReference type="PROSITE" id="PS00344">
    <property type="entry name" value="GATA_ZN_FINGER_1"/>
    <property type="match status" value="1"/>
</dbReference>
<dbReference type="SUPFAM" id="SSF57716">
    <property type="entry name" value="Glucocorticoid receptor-like (DNA-binding domain)"/>
    <property type="match status" value="1"/>
</dbReference>
<dbReference type="GO" id="GO:0043565">
    <property type="term" value="F:sequence-specific DNA binding"/>
    <property type="evidence" value="ECO:0007669"/>
    <property type="project" value="InterPro"/>
</dbReference>
<name>A0A137NZ41_CONC2</name>
<reference evidence="4 5" key="1">
    <citation type="journal article" date="2015" name="Genome Biol. Evol.">
        <title>Phylogenomic analyses indicate that early fungi evolved digesting cell walls of algal ancestors of land plants.</title>
        <authorList>
            <person name="Chang Y."/>
            <person name="Wang S."/>
            <person name="Sekimoto S."/>
            <person name="Aerts A.L."/>
            <person name="Choi C."/>
            <person name="Clum A."/>
            <person name="LaButti K.M."/>
            <person name="Lindquist E.A."/>
            <person name="Yee Ngan C."/>
            <person name="Ohm R.A."/>
            <person name="Salamov A.A."/>
            <person name="Grigoriev I.V."/>
            <person name="Spatafora J.W."/>
            <person name="Berbee M.L."/>
        </authorList>
    </citation>
    <scope>NUCLEOTIDE SEQUENCE [LARGE SCALE GENOMIC DNA]</scope>
    <source>
        <strain evidence="4 5">NRRL 28638</strain>
    </source>
</reference>